<keyword evidence="2" id="KW-1133">Transmembrane helix</keyword>
<reference evidence="3 4" key="1">
    <citation type="submission" date="2018-07" db="EMBL/GenBank/DDBJ databases">
        <title>New species, Clostridium PI-S10-A1B.</title>
        <authorList>
            <person name="Krishna G."/>
            <person name="Summeta K."/>
            <person name="Shikha S."/>
            <person name="Prabhu P.B."/>
            <person name="Suresh K."/>
        </authorList>
    </citation>
    <scope>NUCLEOTIDE SEQUENCE [LARGE SCALE GENOMIC DNA]</scope>
    <source>
        <strain evidence="3 4">PI-S10-A1B</strain>
    </source>
</reference>
<feature type="transmembrane region" description="Helical" evidence="2">
    <location>
        <begin position="129"/>
        <end position="155"/>
    </location>
</feature>
<name>A0A3E2NAL0_9FIRM</name>
<dbReference type="Pfam" id="PF22564">
    <property type="entry name" value="HAAS"/>
    <property type="match status" value="1"/>
</dbReference>
<organism evidence="3 4">
    <name type="scientific">Lacrimispora amygdalina</name>
    <dbReference type="NCBI Taxonomy" id="253257"/>
    <lineage>
        <taxon>Bacteria</taxon>
        <taxon>Bacillati</taxon>
        <taxon>Bacillota</taxon>
        <taxon>Clostridia</taxon>
        <taxon>Lachnospirales</taxon>
        <taxon>Lachnospiraceae</taxon>
        <taxon>Lacrimispora</taxon>
    </lineage>
</organism>
<dbReference type="AlphaFoldDB" id="A0A3E2NAL0"/>
<feature type="region of interest" description="Disordered" evidence="1">
    <location>
        <begin position="93"/>
        <end position="120"/>
    </location>
</feature>
<keyword evidence="2" id="KW-0472">Membrane</keyword>
<dbReference type="OrthoDB" id="95800at2"/>
<evidence type="ECO:0000313" key="3">
    <source>
        <dbReference type="EMBL" id="RFZ78055.1"/>
    </source>
</evidence>
<keyword evidence="2" id="KW-0812">Transmembrane</keyword>
<dbReference type="Proteomes" id="UP000260680">
    <property type="component" value="Unassembled WGS sequence"/>
</dbReference>
<comment type="caution">
    <text evidence="3">The sequence shown here is derived from an EMBL/GenBank/DDBJ whole genome shotgun (WGS) entry which is preliminary data.</text>
</comment>
<sequence length="248" mass="27332">MNRDEFMRELEYLLADIPDEEKEDAIEYYRDYLEEAGAENEDSVIREFGSPERIAAMIRADMNGHLKDGGEFTESGYQDERFRDPNFQMAKRYDLPEVTEQPEKDSGYEQTGRKPAESKPRDGRRLIKIILWIILIIAASPMLFGIGGGIVGILAGLFGVLVAAVVAVGAVTFALLAAGFALAVAGFTAMIIHPLDGILLLGLGILILGLGLLSLAVCGVFYGKFLPFLFRSCINMVSRLLHGRRART</sequence>
<dbReference type="EMBL" id="QOHO01000049">
    <property type="protein sequence ID" value="RFZ78055.1"/>
    <property type="molecule type" value="Genomic_DNA"/>
</dbReference>
<gene>
    <name evidence="3" type="ORF">DS742_15830</name>
</gene>
<evidence type="ECO:0000256" key="2">
    <source>
        <dbReference type="SAM" id="Phobius"/>
    </source>
</evidence>
<dbReference type="RefSeq" id="WP_117417950.1">
    <property type="nucleotide sequence ID" value="NZ_QOHO01000049.1"/>
</dbReference>
<feature type="transmembrane region" description="Helical" evidence="2">
    <location>
        <begin position="199"/>
        <end position="222"/>
    </location>
</feature>
<evidence type="ECO:0000313" key="4">
    <source>
        <dbReference type="Proteomes" id="UP000260680"/>
    </source>
</evidence>
<protein>
    <submittedName>
        <fullName evidence="3">DUF1700 domain-containing protein</fullName>
    </submittedName>
</protein>
<feature type="transmembrane region" description="Helical" evidence="2">
    <location>
        <begin position="161"/>
        <end position="187"/>
    </location>
</feature>
<accession>A0A3E2NAL0</accession>
<proteinExistence type="predicted"/>
<evidence type="ECO:0000256" key="1">
    <source>
        <dbReference type="SAM" id="MobiDB-lite"/>
    </source>
</evidence>